<evidence type="ECO:0000256" key="3">
    <source>
        <dbReference type="ARBA" id="ARBA00022722"/>
    </source>
</evidence>
<dbReference type="InterPro" id="IPR040980">
    <property type="entry name" value="SWI2_SNF2"/>
</dbReference>
<evidence type="ECO:0000256" key="6">
    <source>
        <dbReference type="ARBA" id="ARBA00022759"/>
    </source>
</evidence>
<keyword evidence="5 10" id="KW-0680">Restriction system</keyword>
<dbReference type="Proteomes" id="UP000027665">
    <property type="component" value="Unassembled WGS sequence"/>
</dbReference>
<dbReference type="Gene3D" id="3.90.1570.50">
    <property type="match status" value="1"/>
</dbReference>
<comment type="catalytic activity">
    <reaction evidence="1 10">
        <text>Endonucleolytic cleavage of DNA to give random double-stranded fragments with terminal 5'-phosphates, ATP is simultaneously hydrolyzed.</text>
        <dbReference type="EC" id="3.1.21.3"/>
    </reaction>
</comment>
<dbReference type="OrthoDB" id="9758243at2"/>
<evidence type="ECO:0000259" key="11">
    <source>
        <dbReference type="PROSITE" id="PS51192"/>
    </source>
</evidence>
<dbReference type="PANTHER" id="PTHR30195">
    <property type="entry name" value="TYPE I SITE-SPECIFIC DEOXYRIBONUCLEASE PROTEIN SUBUNIT M AND R"/>
    <property type="match status" value="1"/>
</dbReference>
<dbReference type="REBASE" id="93434">
    <property type="entry name" value="Sjo781ORF4280P"/>
</dbReference>
<protein>
    <recommendedName>
        <fullName evidence="10">Type I restriction enzyme endonuclease subunit</fullName>
        <shortName evidence="10">R protein</shortName>
        <ecNumber evidence="10">3.1.21.3</ecNumber>
    </recommendedName>
</protein>
<dbReference type="STRING" id="2754.EH55_04300"/>
<dbReference type="GO" id="GO:0009035">
    <property type="term" value="F:type I site-specific deoxyribonuclease activity"/>
    <property type="evidence" value="ECO:0007669"/>
    <property type="project" value="UniProtKB-EC"/>
</dbReference>
<dbReference type="InterPro" id="IPR007409">
    <property type="entry name" value="Restrct_endonuc_type1_HsdR_N"/>
</dbReference>
<dbReference type="InterPro" id="IPR055180">
    <property type="entry name" value="HsdR_RecA-like_helicase_dom_2"/>
</dbReference>
<keyword evidence="3" id="KW-0540">Nuclease</keyword>
<comment type="subunit">
    <text evidence="10">The type I restriction/modification system is composed of three polypeptides R, M and S.</text>
</comment>
<keyword evidence="8 10" id="KW-0067">ATP-binding</keyword>
<dbReference type="PROSITE" id="PS51192">
    <property type="entry name" value="HELICASE_ATP_BIND_1"/>
    <property type="match status" value="1"/>
</dbReference>
<keyword evidence="7 10" id="KW-0378">Hydrolase</keyword>
<dbReference type="CDD" id="cd22332">
    <property type="entry name" value="HsdR_N"/>
    <property type="match status" value="1"/>
</dbReference>
<comment type="function">
    <text evidence="10">Subunit R is required for both nuclease and ATPase activities, but not for modification.</text>
</comment>
<evidence type="ECO:0000256" key="2">
    <source>
        <dbReference type="ARBA" id="ARBA00008598"/>
    </source>
</evidence>
<evidence type="ECO:0000256" key="9">
    <source>
        <dbReference type="ARBA" id="ARBA00023125"/>
    </source>
</evidence>
<dbReference type="InterPro" id="IPR027417">
    <property type="entry name" value="P-loop_NTPase"/>
</dbReference>
<dbReference type="Pfam" id="PF04313">
    <property type="entry name" value="HSDR_N"/>
    <property type="match status" value="1"/>
</dbReference>
<evidence type="ECO:0000313" key="12">
    <source>
        <dbReference type="EMBL" id="KEJ92232.1"/>
    </source>
</evidence>
<sequence length="1048" mass="120140">MAFTKESDFENALIKMLTESCGWEKEILQYKTEKDLLQNWANILFENNRSIDRLNNYPLTDGEMQQIIEQIKTLRTPLKLNGFINGKSVSITRDNPDDKEHFGKEVSLKIYDRQEIAAGQSRYQIARQPKFTAKTSMLPGRRGDFMLLINGMPLIHVELKKSGIPVSQAYNQIEKYSHEGVFTGLFALVQVFVAVNPEEAVYFANPGPDGKFNSDFYFHWADFNNEPINDWKTLASTFLSIPMAHQLIGFYTVADDTDGILKVMRSYQYYAANKISDTVAKHKWENGNQLGGYIWHTTGSGKTMTSFKSAQLIANSKDADKVVFLIDRIELGTQSAGEYRGFAEATDDIQETEDTSVLIAKLKSNDPANTLIVTSVQKMSNIKDDTEGKLKKADLDLITSKRIVFIVDECHRSTFGDMMRVVKQTFPKALFFGFSGTPIQAENEKKGSTTADVFGSELHRYSIADGIRDKNVLGFDPDKVLTFKEKDIREAVALDKAKAKTVAEVFSDAKKQKIYYEYMHNVPMAGFEDANGKYVKGIEDFLLENGQYRTEEHQKMVVRDIIDNWITISHNHKFHGIFATSSIPEAIQYYKRFKDATPDLKVTALFDPSIDDNGYGIEKEDALIELIEDYNKLYHQTFTIPTWGKMKKDIQYRLAHKKPYERNEFAPEEQIDLLIVVDQMLTGYDSKWLNVLYLDKMLRYESIIQAFSRTNRLFGPDKPFGCIKYYRAPYSMERNINAAVKLYSGDKPLGMFAVKLDKNLENMNSVFTQIKNLFEQAGIFSFERLPNEMTERRKFAKLFNEFNEYLESAKVQGFIWDKLDYDFADETTGEVKTVSLLLDEKTYLILALRYKELFVEAPTNPGEDFPYDLTGYLTTIDTDEIDADYMNSRFEKYKKALTSGNAEDIEAAKEELHKTFATLTQEEQKYANIFLHDIQTGDVKAERGKTLRDYINEYMQKAKKDQILRLASVLGLDKDMLQNMMALKVDDATINEYGRLDSLKADVDKSKAKAYFEAVEGIKMPMPKVNIKVDMLLRKFIISGGYDIKMPE</sequence>
<dbReference type="eggNOG" id="COG0610">
    <property type="taxonomic scope" value="Bacteria"/>
</dbReference>
<evidence type="ECO:0000256" key="7">
    <source>
        <dbReference type="ARBA" id="ARBA00022801"/>
    </source>
</evidence>
<accession>A0A073J3C6</accession>
<dbReference type="GO" id="GO:0005524">
    <property type="term" value="F:ATP binding"/>
    <property type="evidence" value="ECO:0007669"/>
    <property type="project" value="UniProtKB-KW"/>
</dbReference>
<evidence type="ECO:0000313" key="13">
    <source>
        <dbReference type="Proteomes" id="UP000027665"/>
    </source>
</evidence>
<dbReference type="EC" id="3.1.21.3" evidence="10"/>
<dbReference type="RefSeq" id="WP_037975938.1">
    <property type="nucleotide sequence ID" value="NZ_JMKI01000031.1"/>
</dbReference>
<keyword evidence="6" id="KW-0255">Endonuclease</keyword>
<dbReference type="CDD" id="cd18800">
    <property type="entry name" value="SF2_C_EcoR124I-like"/>
    <property type="match status" value="1"/>
</dbReference>
<dbReference type="GO" id="GO:0004386">
    <property type="term" value="F:helicase activity"/>
    <property type="evidence" value="ECO:0007669"/>
    <property type="project" value="UniProtKB-KW"/>
</dbReference>
<dbReference type="GO" id="GO:0003677">
    <property type="term" value="F:DNA binding"/>
    <property type="evidence" value="ECO:0007669"/>
    <property type="project" value="UniProtKB-KW"/>
</dbReference>
<dbReference type="InterPro" id="IPR051268">
    <property type="entry name" value="Type-I_R_enzyme_R_subunit"/>
</dbReference>
<organism evidence="12 13">
    <name type="scientific">Synergistes jonesii</name>
    <dbReference type="NCBI Taxonomy" id="2754"/>
    <lineage>
        <taxon>Bacteria</taxon>
        <taxon>Thermotogati</taxon>
        <taxon>Synergistota</taxon>
        <taxon>Synergistia</taxon>
        <taxon>Synergistales</taxon>
        <taxon>Synergistaceae</taxon>
        <taxon>Synergistes</taxon>
    </lineage>
</organism>
<evidence type="ECO:0000256" key="8">
    <source>
        <dbReference type="ARBA" id="ARBA00022840"/>
    </source>
</evidence>
<evidence type="ECO:0000256" key="10">
    <source>
        <dbReference type="RuleBase" id="RU364115"/>
    </source>
</evidence>
<gene>
    <name evidence="12" type="ORF">EH55_04300</name>
</gene>
<dbReference type="PANTHER" id="PTHR30195:SF16">
    <property type="entry name" value="TYPE I RESTRICTION ENZYME ENDONUCLEASE SUBUNIT"/>
    <property type="match status" value="1"/>
</dbReference>
<dbReference type="Gene3D" id="3.40.50.300">
    <property type="entry name" value="P-loop containing nucleotide triphosphate hydrolases"/>
    <property type="match status" value="2"/>
</dbReference>
<keyword evidence="13" id="KW-1185">Reference proteome</keyword>
<dbReference type="InterPro" id="IPR004473">
    <property type="entry name" value="Restrct_endonuc_typeI_HsdR"/>
</dbReference>
<dbReference type="GO" id="GO:0009307">
    <property type="term" value="P:DNA restriction-modification system"/>
    <property type="evidence" value="ECO:0007669"/>
    <property type="project" value="UniProtKB-KW"/>
</dbReference>
<dbReference type="InterPro" id="IPR022625">
    <property type="entry name" value="TypeI_RM_Rsu_C"/>
</dbReference>
<evidence type="ECO:0000256" key="4">
    <source>
        <dbReference type="ARBA" id="ARBA00022741"/>
    </source>
</evidence>
<dbReference type="GeneID" id="90983530"/>
<keyword evidence="4 10" id="KW-0547">Nucleotide-binding</keyword>
<dbReference type="PATRIC" id="fig|2754.20.peg.38"/>
<keyword evidence="9 10" id="KW-0238">DNA-binding</keyword>
<dbReference type="AlphaFoldDB" id="A0A073J3C6"/>
<reference evidence="12 13" key="1">
    <citation type="submission" date="2014-04" db="EMBL/GenBank/DDBJ databases">
        <title>Draft Genome Sequence of Synergistes jonesii.</title>
        <authorList>
            <person name="Coil D.A."/>
            <person name="Eisen J.A."/>
            <person name="Holland-Moritz H.E."/>
        </authorList>
    </citation>
    <scope>NUCLEOTIDE SEQUENCE [LARGE SCALE GENOMIC DNA]</scope>
    <source>
        <strain evidence="12 13">78-1</strain>
    </source>
</reference>
<dbReference type="EMBL" id="JMKI01000031">
    <property type="protein sequence ID" value="KEJ92232.1"/>
    <property type="molecule type" value="Genomic_DNA"/>
</dbReference>
<comment type="caution">
    <text evidence="12">The sequence shown here is derived from an EMBL/GenBank/DDBJ whole genome shotgun (WGS) entry which is preliminary data.</text>
</comment>
<dbReference type="NCBIfam" id="TIGR00348">
    <property type="entry name" value="hsdR"/>
    <property type="match status" value="1"/>
</dbReference>
<evidence type="ECO:0000256" key="5">
    <source>
        <dbReference type="ARBA" id="ARBA00022747"/>
    </source>
</evidence>
<name>A0A073J3C6_9BACT</name>
<proteinExistence type="inferred from homology"/>
<dbReference type="InterPro" id="IPR014001">
    <property type="entry name" value="Helicase_ATP-bd"/>
</dbReference>
<dbReference type="SMART" id="SM00487">
    <property type="entry name" value="DEXDc"/>
    <property type="match status" value="1"/>
</dbReference>
<dbReference type="Pfam" id="PF22679">
    <property type="entry name" value="T1R_D3-like"/>
    <property type="match status" value="1"/>
</dbReference>
<keyword evidence="12" id="KW-0347">Helicase</keyword>
<comment type="similarity">
    <text evidence="2 10">Belongs to the HsdR family.</text>
</comment>
<evidence type="ECO:0000256" key="1">
    <source>
        <dbReference type="ARBA" id="ARBA00000851"/>
    </source>
</evidence>
<dbReference type="Pfam" id="PF12008">
    <property type="entry name" value="EcoR124_C"/>
    <property type="match status" value="1"/>
</dbReference>
<dbReference type="SUPFAM" id="SSF52540">
    <property type="entry name" value="P-loop containing nucleoside triphosphate hydrolases"/>
    <property type="match status" value="1"/>
</dbReference>
<dbReference type="Pfam" id="PF18766">
    <property type="entry name" value="SWI2_SNF2"/>
    <property type="match status" value="1"/>
</dbReference>
<feature type="domain" description="Helicase ATP-binding" evidence="11">
    <location>
        <begin position="283"/>
        <end position="456"/>
    </location>
</feature>